<dbReference type="EMBL" id="JAFIDN010000001">
    <property type="protein sequence ID" value="MBP3191139.1"/>
    <property type="molecule type" value="Genomic_DNA"/>
</dbReference>
<evidence type="ECO:0000313" key="4">
    <source>
        <dbReference type="EMBL" id="MBP3191139.1"/>
    </source>
</evidence>
<dbReference type="PANTHER" id="PTHR11941">
    <property type="entry name" value="ENOYL-COA HYDRATASE-RELATED"/>
    <property type="match status" value="1"/>
</dbReference>
<dbReference type="SUPFAM" id="SSF52096">
    <property type="entry name" value="ClpP/crotonase"/>
    <property type="match status" value="1"/>
</dbReference>
<dbReference type="InterPro" id="IPR001753">
    <property type="entry name" value="Enoyl-CoA_hydra/iso"/>
</dbReference>
<dbReference type="PROSITE" id="PS00166">
    <property type="entry name" value="ENOYL_COA_HYDRATASE"/>
    <property type="match status" value="1"/>
</dbReference>
<comment type="caution">
    <text evidence="4">The sequence shown here is derived from an EMBL/GenBank/DDBJ whole genome shotgun (WGS) entry which is preliminary data.</text>
</comment>
<dbReference type="AlphaFoldDB" id="A0A8J7UVG2"/>
<name>A0A8J7UVG2_9BACT</name>
<evidence type="ECO:0000256" key="2">
    <source>
        <dbReference type="ARBA" id="ARBA00023239"/>
    </source>
</evidence>
<dbReference type="GO" id="GO:0006635">
    <property type="term" value="P:fatty acid beta-oxidation"/>
    <property type="evidence" value="ECO:0007669"/>
    <property type="project" value="TreeGrafter"/>
</dbReference>
<evidence type="ECO:0000256" key="3">
    <source>
        <dbReference type="RuleBase" id="RU003707"/>
    </source>
</evidence>
<keyword evidence="5" id="KW-1185">Reference proteome</keyword>
<sequence>MNLQPEMLLVETSDQIATVTVNRPEKLNALDNKVLDEFRELFEHIQEDDDIRGVVISGAGSKAFVAGADINELKNLKVKSGERASRKGQVVFSIIESTGKPVIAAVEGYALGGGCELALACHLRVASGTAKFGLPELGLGLIPGYGGTQRLPRLIGKGRALEMILDGTPVDAQRAYEFGLVNRLVDEGRAVDEAKKWLGTIKKNAPIALKKAIQSVHAAYPNRAQGFQDEARLFGYLCGTEDFREGTSAFLEKRKPVFRNE</sequence>
<evidence type="ECO:0000313" key="5">
    <source>
        <dbReference type="Proteomes" id="UP000673975"/>
    </source>
</evidence>
<keyword evidence="2" id="KW-0456">Lyase</keyword>
<dbReference type="Gene3D" id="1.10.12.10">
    <property type="entry name" value="Lyase 2-enoyl-coa Hydratase, Chain A, domain 2"/>
    <property type="match status" value="1"/>
</dbReference>
<dbReference type="CDD" id="cd06558">
    <property type="entry name" value="crotonase-like"/>
    <property type="match status" value="1"/>
</dbReference>
<organism evidence="4 5">
    <name type="scientific">Natronogracilivirga saccharolytica</name>
    <dbReference type="NCBI Taxonomy" id="2812953"/>
    <lineage>
        <taxon>Bacteria</taxon>
        <taxon>Pseudomonadati</taxon>
        <taxon>Balneolota</taxon>
        <taxon>Balneolia</taxon>
        <taxon>Balneolales</taxon>
        <taxon>Cyclonatronaceae</taxon>
        <taxon>Natronogracilivirga</taxon>
    </lineage>
</organism>
<evidence type="ECO:0000256" key="1">
    <source>
        <dbReference type="ARBA" id="ARBA00005254"/>
    </source>
</evidence>
<dbReference type="InterPro" id="IPR018376">
    <property type="entry name" value="Enoyl-CoA_hyd/isom_CS"/>
</dbReference>
<accession>A0A8J7UVG2</accession>
<gene>
    <name evidence="4" type="ORF">NATSA_00535</name>
</gene>
<dbReference type="PANTHER" id="PTHR11941:SF54">
    <property type="entry name" value="ENOYL-COA HYDRATASE, MITOCHONDRIAL"/>
    <property type="match status" value="1"/>
</dbReference>
<dbReference type="Pfam" id="PF00378">
    <property type="entry name" value="ECH_1"/>
    <property type="match status" value="1"/>
</dbReference>
<dbReference type="FunFam" id="3.90.226.10:FF:000009">
    <property type="entry name" value="Carnitinyl-CoA dehydratase"/>
    <property type="match status" value="1"/>
</dbReference>
<dbReference type="InterPro" id="IPR029045">
    <property type="entry name" value="ClpP/crotonase-like_dom_sf"/>
</dbReference>
<proteinExistence type="inferred from homology"/>
<comment type="similarity">
    <text evidence="1 3">Belongs to the enoyl-CoA hydratase/isomerase family.</text>
</comment>
<dbReference type="Gene3D" id="3.90.226.10">
    <property type="entry name" value="2-enoyl-CoA Hydratase, Chain A, domain 1"/>
    <property type="match status" value="1"/>
</dbReference>
<protein>
    <submittedName>
        <fullName evidence="4">Enoyl-CoA hydratase/isomerase family protein</fullName>
    </submittedName>
</protein>
<reference evidence="4" key="1">
    <citation type="submission" date="2021-02" db="EMBL/GenBank/DDBJ databases">
        <title>Natronogracilivirga saccharolytica gen. nov. sp. nov. a new anaerobic, haloalkiliphilic carbohydrate-fermenting bacterium from soda lake and proposing of Cyclonatronumiaceae fam. nov. in the phylum Balneolaeota.</title>
        <authorList>
            <person name="Zhilina T.N."/>
            <person name="Sorokin D.Y."/>
            <person name="Zavarzina D.G."/>
            <person name="Toshchakov S.V."/>
            <person name="Kublanov I.V."/>
        </authorList>
    </citation>
    <scope>NUCLEOTIDE SEQUENCE</scope>
    <source>
        <strain evidence="4">Z-1702</strain>
    </source>
</reference>
<dbReference type="Proteomes" id="UP000673975">
    <property type="component" value="Unassembled WGS sequence"/>
</dbReference>
<dbReference type="GO" id="GO:0016829">
    <property type="term" value="F:lyase activity"/>
    <property type="evidence" value="ECO:0007669"/>
    <property type="project" value="UniProtKB-KW"/>
</dbReference>
<dbReference type="RefSeq" id="WP_210509374.1">
    <property type="nucleotide sequence ID" value="NZ_JAFIDN010000001.1"/>
</dbReference>
<dbReference type="InterPro" id="IPR014748">
    <property type="entry name" value="Enoyl-CoA_hydra_C"/>
</dbReference>